<accession>A0AC61QII6</accession>
<evidence type="ECO:0000313" key="1">
    <source>
        <dbReference type="EMBL" id="TDF72747.1"/>
    </source>
</evidence>
<dbReference type="Proteomes" id="UP000294588">
    <property type="component" value="Unassembled WGS sequence"/>
</dbReference>
<name>A0AC61QII6_9BACT</name>
<proteinExistence type="predicted"/>
<reference evidence="1" key="1">
    <citation type="submission" date="2019-03" db="EMBL/GenBank/DDBJ databases">
        <title>Candidatus Syntrophosphaera thermopropionivorans: a novel player in syntrophic propionate oxidation during anaerobic digestion.</title>
        <authorList>
            <person name="Dyksma S."/>
        </authorList>
    </citation>
    <scope>NUCLEOTIDE SEQUENCE</scope>
    <source>
        <strain evidence="1">W5</strain>
    </source>
</reference>
<dbReference type="EMBL" id="SMOG01000017">
    <property type="protein sequence ID" value="TDF72747.1"/>
    <property type="molecule type" value="Genomic_DNA"/>
</dbReference>
<evidence type="ECO:0000313" key="2">
    <source>
        <dbReference type="Proteomes" id="UP000294588"/>
    </source>
</evidence>
<gene>
    <name evidence="1" type="ORF">E0946_05370</name>
</gene>
<organism evidence="1 2">
    <name type="scientific">Candidatus Syntrophosphaera thermopropionivorans</name>
    <dbReference type="NCBI Taxonomy" id="2593015"/>
    <lineage>
        <taxon>Bacteria</taxon>
        <taxon>Pseudomonadati</taxon>
        <taxon>Candidatus Cloacimonadota</taxon>
        <taxon>Candidatus Cloacimonadia</taxon>
        <taxon>Candidatus Cloacimonadales</taxon>
        <taxon>Candidatus Cloacimonadaceae</taxon>
        <taxon>Candidatus Syntrophosphaera</taxon>
    </lineage>
</organism>
<protein>
    <submittedName>
        <fullName evidence="1">Choice-of-anchor D domain-containing protein</fullName>
    </submittedName>
</protein>
<keyword evidence="2" id="KW-1185">Reference proteome</keyword>
<comment type="caution">
    <text evidence="1">The sequence shown here is derived from an EMBL/GenBank/DDBJ whole genome shotgun (WGS) entry which is preliminary data.</text>
</comment>
<sequence length="1702" mass="185943">MKKLILLLSLIAILSLTTLGFADTVPIGTGTATTSYLPIYGLYGYNYTQQIYLQTQINKSGEITKLRFFYVSGDITNSKDWVIYMGHTTKTTFSSTTDWVPLTNLTQVFAGDVSSYLPPANNWMEIPLTTPFNYNNTDNLVIAIDENTSGYASMSWGAFTSGTNTGIYYYSDSINPDPANPPTASSRTSSINRIQLAFPNTSAPLAPTLLAPANGSWAFTNDILSWTPTLGGGDPTAYDVYFGTSSNNLNLVSSNQTATTYAPTLVAGNIYYWKVVARNEFGDSPPSDIWSFKTPTTTQLAESFENTTFPPAGWVNPGSWTRSTTYAKHGTASAYKYGGATTQYILSTPKVTITSTSTLDFWALCSLTTGTLQIVYSPDRITWTQIGSISFDLGATNTWYHYVIDLSGLAGNNYYLGIRTGLQAASYYVDSVIGPEITPEAPGPVTLTSPPNGATMVSIQPTFTWTAPTTGGVPTGYKVYCDTNNPPTTEIADVPGLTYTAAVPLLNNTQYYWTVKAYNAAGGSTTPPPFSFTTVEQGYVIIGTGTADLDMPVNPYYGYTYSQSIYLQSELNIENQRIEKIYYYWNGVGAAVNSNNWTVYMGHTPNASFTSISEWIPLSNLTQVFSGTVTLPAVAGWIEIVLNNPFIYDNVNNLVIAVDENAPSWDSSSYFFYCTSAATNRSLRYYNDSTNPDPANPPEGTLVMGYPNVMLKFGEIPQVPIFNYSPTSIAFGTTFVNTPTDYQNVIVTNTGAGVLNLAVADVSIIGTNASMFNVNTSNLPAALSSGQSVIIPVRYNPTAIGSHTATLRMVYDSVNYDVALSGNALGEHALYESFEGATFPPAGWATATIPWEIYTTYAHTGTKSVKSGYTTGTWWLMTPTLSIHEGANILTFWYRDYSESTGWDYVDEYTYVMLSTTGNAPEDFTTTLWTGDYLTFTTTWQMASIDLSAYNGQNVVIAFKSVHTGGNYRIIDDVAGPDIYVPSGPPDPVTLTYPANGATGLPQVGFNLTWTPATTGGVPDYYAVYMSQSDETIYDDYYWETTNTSFNPVTQGGITFNYLDRWYWTVEAVNGDGNAVVEPPYWFIIEADPRVPLPYTQDFGTDGTWPLNWTQTYSGGVTSNRWSLSNTSNAGGTPYEMMATYINAIGVSRLISPPINTSGVSNMSIRFRTYYNDYSVGITAKVQYSHDLTTWYDSPWSIVSGGGDVSGLMSVLLTGLNSPTTYIAWTLDGDHWQFDYWYIDDVTFSQPPNHDVAPVSWGLPQVVGENTLVTPKATVINNGINTETFTVTCTIGNTYTNTQTVSGLAMGMTQQVTFSPLTPALWTASLVTVKTNLLTDEVAENDTLYDVLICLPLDTEGLAENVFTDQFVQFNLSTPGTMYNLPNPPTVTNFIAGADWANGKWLGCEYDDGTLVTDNFWEINPMTGASTLLGEMGFAIMGIAYDDNNNILYGTNGVNLYTMNVNTGAATLVGALWYNLNGTPTDLASMNGLLIDIAYDNYTNTLYGIDLAYDCLWEINTSTRELTLIGFLGIDINYAQDAAFDQDNGLLFLAGYAAGGALYWIDTMYGGAYKVGDFPGNAEVTAFAIPYGLISVPQVTIANDGTISWAPVNGAIKYSIYKATDPYGTFSWYADVYGTSWTDPEFTTNAKAFYKVTAVGGIRNANRQEIRYSQPIQHKGNLNRQPRYDKGLANQSIMPTKSNLNK</sequence>